<dbReference type="InterPro" id="IPR050572">
    <property type="entry name" value="Fe-S_Ferredoxin"/>
</dbReference>
<dbReference type="GO" id="GO:0051539">
    <property type="term" value="F:4 iron, 4 sulfur cluster binding"/>
    <property type="evidence" value="ECO:0007669"/>
    <property type="project" value="UniProtKB-KW"/>
</dbReference>
<dbReference type="GO" id="GO:0046872">
    <property type="term" value="F:metal ion binding"/>
    <property type="evidence" value="ECO:0007669"/>
    <property type="project" value="UniProtKB-KW"/>
</dbReference>
<dbReference type="InterPro" id="IPR017900">
    <property type="entry name" value="4Fe4S_Fe_S_CS"/>
</dbReference>
<dbReference type="Pfam" id="PF13187">
    <property type="entry name" value="Fer4_9"/>
    <property type="match status" value="1"/>
</dbReference>
<dbReference type="PANTHER" id="PTHR43687:SF1">
    <property type="entry name" value="FERREDOXIN III"/>
    <property type="match status" value="1"/>
</dbReference>
<name>A0A090AHI0_9GAMM</name>
<evidence type="ECO:0000313" key="6">
    <source>
        <dbReference type="EMBL" id="BAP54747.1"/>
    </source>
</evidence>
<keyword evidence="4" id="KW-0411">Iron-sulfur</keyword>
<reference evidence="6" key="1">
    <citation type="journal article" date="2014" name="ISME J.">
        <title>Ecophysiology of Thioploca ingrica as revealed by the complete genome sequence supplemented with proteomic evidence.</title>
        <authorList>
            <person name="Kojima H."/>
            <person name="Ogura Y."/>
            <person name="Yamamoto N."/>
            <person name="Togashi T."/>
            <person name="Mori H."/>
            <person name="Watanabe T."/>
            <person name="Nemoto F."/>
            <person name="Kurokawa K."/>
            <person name="Hayashi T."/>
            <person name="Fukui M."/>
        </authorList>
    </citation>
    <scope>NUCLEOTIDE SEQUENCE [LARGE SCALE GENOMIC DNA]</scope>
</reference>
<dbReference type="InterPro" id="IPR017896">
    <property type="entry name" value="4Fe4S_Fe-S-bd"/>
</dbReference>
<dbReference type="HOGENOM" id="CLU_083567_0_0_6"/>
<keyword evidence="3" id="KW-0408">Iron</keyword>
<dbReference type="Gene3D" id="3.30.70.20">
    <property type="match status" value="2"/>
</dbReference>
<dbReference type="Proteomes" id="UP000031623">
    <property type="component" value="Chromosome"/>
</dbReference>
<proteinExistence type="predicted"/>
<keyword evidence="7" id="KW-1185">Reference proteome</keyword>
<dbReference type="PROSITE" id="PS51379">
    <property type="entry name" value="4FE4S_FER_2"/>
    <property type="match status" value="3"/>
</dbReference>
<evidence type="ECO:0000256" key="3">
    <source>
        <dbReference type="ARBA" id="ARBA00023004"/>
    </source>
</evidence>
<feature type="domain" description="4Fe-4S ferredoxin-type" evidence="5">
    <location>
        <begin position="50"/>
        <end position="79"/>
    </location>
</feature>
<evidence type="ECO:0000256" key="4">
    <source>
        <dbReference type="ARBA" id="ARBA00023014"/>
    </source>
</evidence>
<dbReference type="PANTHER" id="PTHR43687">
    <property type="entry name" value="ADENYLYLSULFATE REDUCTASE, BETA SUBUNIT"/>
    <property type="match status" value="1"/>
</dbReference>
<dbReference type="PROSITE" id="PS00198">
    <property type="entry name" value="4FE4S_FER_1"/>
    <property type="match status" value="1"/>
</dbReference>
<sequence length="353" mass="39767">MLEELRTHLQQELRIPAIRSERCVHAHIETASCRACVESCPKQAWHLDDDSLGIDVEACDGCGLCAPVCPQGAILHAHEPLLRQFNQTVVALAACEHTGLNGEGIMPCLHALGLHDLLKLYRQGVRGLMTSMGDCAQCPRQVNRTHLADVLTTVNAALTQRNYPAFTYQELPADAWQTQRQQLTPPRSQQQLSRRHFLRRGLQNAVQETLKWQGLLPQDSEKFLPPGTLLPKTTEPANLPYVPQIDSSCCDGCDACFNVCPHEVLFLDIDNPQYVIVAEQCTGCQICVDVCKPQAIHIEHWMIPQVTHLPLHYQRCRRCGVPFHRPVDYAANQNLCHICNQVNHYRNLFQVID</sequence>
<evidence type="ECO:0000313" key="7">
    <source>
        <dbReference type="Proteomes" id="UP000031623"/>
    </source>
</evidence>
<organism evidence="6 7">
    <name type="scientific">Thioploca ingrica</name>
    <dbReference type="NCBI Taxonomy" id="40754"/>
    <lineage>
        <taxon>Bacteria</taxon>
        <taxon>Pseudomonadati</taxon>
        <taxon>Pseudomonadota</taxon>
        <taxon>Gammaproteobacteria</taxon>
        <taxon>Thiotrichales</taxon>
        <taxon>Thiotrichaceae</taxon>
        <taxon>Thioploca</taxon>
    </lineage>
</organism>
<evidence type="ECO:0000259" key="5">
    <source>
        <dbReference type="PROSITE" id="PS51379"/>
    </source>
</evidence>
<keyword evidence="2" id="KW-0479">Metal-binding</keyword>
<protein>
    <submittedName>
        <fullName evidence="6">4Fe-4S ferredoxin iron-sulfur binding domain-containing protein</fullName>
    </submittedName>
</protein>
<dbReference type="EMBL" id="AP014633">
    <property type="protein sequence ID" value="BAP54747.1"/>
    <property type="molecule type" value="Genomic_DNA"/>
</dbReference>
<dbReference type="SUPFAM" id="SSF54862">
    <property type="entry name" value="4Fe-4S ferredoxins"/>
    <property type="match status" value="2"/>
</dbReference>
<accession>A0A090AHI0</accession>
<dbReference type="AlphaFoldDB" id="A0A090AHI0"/>
<dbReference type="Pfam" id="PF12838">
    <property type="entry name" value="Fer4_7"/>
    <property type="match status" value="1"/>
</dbReference>
<evidence type="ECO:0000256" key="2">
    <source>
        <dbReference type="ARBA" id="ARBA00022723"/>
    </source>
</evidence>
<feature type="domain" description="4Fe-4S ferredoxin-type" evidence="5">
    <location>
        <begin position="241"/>
        <end position="270"/>
    </location>
</feature>
<feature type="domain" description="4Fe-4S ferredoxin-type" evidence="5">
    <location>
        <begin position="272"/>
        <end position="301"/>
    </location>
</feature>
<dbReference type="OrthoDB" id="9808559at2"/>
<dbReference type="STRING" id="40754.THII_0450"/>
<keyword evidence="1" id="KW-0004">4Fe-4S</keyword>
<evidence type="ECO:0000256" key="1">
    <source>
        <dbReference type="ARBA" id="ARBA00022485"/>
    </source>
</evidence>
<gene>
    <name evidence="6" type="ORF">THII_0450</name>
</gene>
<dbReference type="KEGG" id="tig:THII_0450"/>